<dbReference type="Pfam" id="PF16198">
    <property type="entry name" value="TruB_C_2"/>
    <property type="match status" value="1"/>
</dbReference>
<evidence type="ECO:0000313" key="9">
    <source>
        <dbReference type="Proteomes" id="UP001141619"/>
    </source>
</evidence>
<comment type="caution">
    <text evidence="8">The sequence shown here is derived from an EMBL/GenBank/DDBJ whole genome shotgun (WGS) entry which is preliminary data.</text>
</comment>
<keyword evidence="9" id="KW-1185">Reference proteome</keyword>
<dbReference type="GO" id="GO:0160148">
    <property type="term" value="F:tRNA pseudouridine(55) synthase activity"/>
    <property type="evidence" value="ECO:0007669"/>
    <property type="project" value="UniProtKB-EC"/>
</dbReference>
<dbReference type="RefSeq" id="WP_274944327.1">
    <property type="nucleotide sequence ID" value="NZ_JANWOI010000004.1"/>
</dbReference>
<evidence type="ECO:0000256" key="5">
    <source>
        <dbReference type="HAMAP-Rule" id="MF_01080"/>
    </source>
</evidence>
<dbReference type="HAMAP" id="MF_01080">
    <property type="entry name" value="TruB_bact"/>
    <property type="match status" value="1"/>
</dbReference>
<feature type="domain" description="tRNA pseudouridylate synthase B C-terminal" evidence="7">
    <location>
        <begin position="182"/>
        <end position="256"/>
    </location>
</feature>
<dbReference type="CDD" id="cd02573">
    <property type="entry name" value="PseudoU_synth_EcTruB"/>
    <property type="match status" value="1"/>
</dbReference>
<feature type="active site" description="Nucleophile" evidence="5">
    <location>
        <position position="44"/>
    </location>
</feature>
<accession>A0A9X3TZF0</accession>
<evidence type="ECO:0000256" key="4">
    <source>
        <dbReference type="ARBA" id="ARBA00023235"/>
    </source>
</evidence>
<dbReference type="AlphaFoldDB" id="A0A9X3TZF0"/>
<protein>
    <recommendedName>
        <fullName evidence="5">tRNA pseudouridine synthase B</fullName>
        <ecNumber evidence="5">5.4.99.25</ecNumber>
    </recommendedName>
    <alternativeName>
        <fullName evidence="5">tRNA pseudouridine(55) synthase</fullName>
        <shortName evidence="5">Psi55 synthase</shortName>
    </alternativeName>
    <alternativeName>
        <fullName evidence="5">tRNA pseudouridylate synthase</fullName>
    </alternativeName>
    <alternativeName>
        <fullName evidence="5">tRNA-uridine isomerase</fullName>
    </alternativeName>
</protein>
<name>A0A9X3TZF0_9PROT</name>
<gene>
    <name evidence="5 8" type="primary">truB</name>
    <name evidence="8" type="ORF">NYP16_11735</name>
</gene>
<sequence length="321" mass="34066">MARGRILNGWLNIDKPLGLTSTQVVGRVRRLTQAAKIGHGGTLDPLATGVLPIALGEATKTIPFIMDGVKTYAFTVRWGEARSTDDLEGEVTASSDLRPTAAEIAAVLPRFIGEIEQVPPIYSAIKIDGARAYDLARAGVEIEMKSRRVLIHQLEAVANPVELSGPDYGSFRVTCGKGTYVRSLARDIALTLGTFGHVVVLRRLRVGPFRTEDYDHALGTAGGAAPAQAAISLDNLAELVHIAPPEKILLPVETALDGIPALAVTGSEAQRLKTGLSLKTEQTLQSPSSQQGTVAVMAGDVLIALAALEDGELRPVRVFNL</sequence>
<dbReference type="EMBL" id="JANWOI010000004">
    <property type="protein sequence ID" value="MDA5194621.1"/>
    <property type="molecule type" value="Genomic_DNA"/>
</dbReference>
<dbReference type="GO" id="GO:0003723">
    <property type="term" value="F:RNA binding"/>
    <property type="evidence" value="ECO:0007669"/>
    <property type="project" value="InterPro"/>
</dbReference>
<evidence type="ECO:0000256" key="1">
    <source>
        <dbReference type="ARBA" id="ARBA00000385"/>
    </source>
</evidence>
<dbReference type="Gene3D" id="3.30.2350.10">
    <property type="entry name" value="Pseudouridine synthase"/>
    <property type="match status" value="1"/>
</dbReference>
<comment type="similarity">
    <text evidence="2 5">Belongs to the pseudouridine synthase TruB family. Type 1 subfamily.</text>
</comment>
<dbReference type="InterPro" id="IPR020103">
    <property type="entry name" value="PsdUridine_synth_cat_dom_sf"/>
</dbReference>
<dbReference type="InterPro" id="IPR032819">
    <property type="entry name" value="TruB_C"/>
</dbReference>
<reference evidence="8" key="1">
    <citation type="submission" date="2022-08" db="EMBL/GenBank/DDBJ databases">
        <authorList>
            <person name="Vandamme P."/>
            <person name="Hettiarachchi A."/>
            <person name="Peeters C."/>
            <person name="Cnockaert M."/>
            <person name="Carlier A."/>
        </authorList>
    </citation>
    <scope>NUCLEOTIDE SEQUENCE</scope>
    <source>
        <strain evidence="8">LMG 31809</strain>
    </source>
</reference>
<dbReference type="NCBIfam" id="TIGR00431">
    <property type="entry name" value="TruB"/>
    <property type="match status" value="1"/>
</dbReference>
<dbReference type="SUPFAM" id="SSF55120">
    <property type="entry name" value="Pseudouridine synthase"/>
    <property type="match status" value="1"/>
</dbReference>
<feature type="domain" description="Pseudouridine synthase II N-terminal" evidence="6">
    <location>
        <begin position="29"/>
        <end position="181"/>
    </location>
</feature>
<evidence type="ECO:0000256" key="2">
    <source>
        <dbReference type="ARBA" id="ARBA00005642"/>
    </source>
</evidence>
<reference evidence="8" key="2">
    <citation type="journal article" date="2023" name="Syst. Appl. Microbiol.">
        <title>Govania unica gen. nov., sp. nov., a rare biosphere bacterium that represents a novel family in the class Alphaproteobacteria.</title>
        <authorList>
            <person name="Vandamme P."/>
            <person name="Peeters C."/>
            <person name="Hettiarachchi A."/>
            <person name="Cnockaert M."/>
            <person name="Carlier A."/>
        </authorList>
    </citation>
    <scope>NUCLEOTIDE SEQUENCE</scope>
    <source>
        <strain evidence="8">LMG 31809</strain>
    </source>
</reference>
<dbReference type="Pfam" id="PF01509">
    <property type="entry name" value="TruB_N"/>
    <property type="match status" value="1"/>
</dbReference>
<dbReference type="InterPro" id="IPR002501">
    <property type="entry name" value="PsdUridine_synth_N"/>
</dbReference>
<comment type="function">
    <text evidence="5">Responsible for synthesis of pseudouridine from uracil-55 in the psi GC loop of transfer RNAs.</text>
</comment>
<evidence type="ECO:0000313" key="8">
    <source>
        <dbReference type="EMBL" id="MDA5194621.1"/>
    </source>
</evidence>
<dbReference type="GO" id="GO:0031119">
    <property type="term" value="P:tRNA pseudouridine synthesis"/>
    <property type="evidence" value="ECO:0007669"/>
    <property type="project" value="UniProtKB-UniRule"/>
</dbReference>
<dbReference type="PANTHER" id="PTHR13767">
    <property type="entry name" value="TRNA-PSEUDOURIDINE SYNTHASE"/>
    <property type="match status" value="1"/>
</dbReference>
<evidence type="ECO:0000259" key="6">
    <source>
        <dbReference type="Pfam" id="PF01509"/>
    </source>
</evidence>
<organism evidence="8 9">
    <name type="scientific">Govanella unica</name>
    <dbReference type="NCBI Taxonomy" id="2975056"/>
    <lineage>
        <taxon>Bacteria</taxon>
        <taxon>Pseudomonadati</taxon>
        <taxon>Pseudomonadota</taxon>
        <taxon>Alphaproteobacteria</taxon>
        <taxon>Emcibacterales</taxon>
        <taxon>Govanellaceae</taxon>
        <taxon>Govanella</taxon>
    </lineage>
</organism>
<proteinExistence type="inferred from homology"/>
<dbReference type="PANTHER" id="PTHR13767:SF2">
    <property type="entry name" value="PSEUDOURIDYLATE SYNTHASE TRUB1"/>
    <property type="match status" value="1"/>
</dbReference>
<dbReference type="EC" id="5.4.99.25" evidence="5"/>
<dbReference type="Proteomes" id="UP001141619">
    <property type="component" value="Unassembled WGS sequence"/>
</dbReference>
<evidence type="ECO:0000259" key="7">
    <source>
        <dbReference type="Pfam" id="PF16198"/>
    </source>
</evidence>
<dbReference type="GO" id="GO:1990481">
    <property type="term" value="P:mRNA pseudouridine synthesis"/>
    <property type="evidence" value="ECO:0007669"/>
    <property type="project" value="TreeGrafter"/>
</dbReference>
<dbReference type="InterPro" id="IPR014780">
    <property type="entry name" value="tRNA_psdUridine_synth_TruB"/>
</dbReference>
<comment type="catalytic activity">
    <reaction evidence="1 5">
        <text>uridine(55) in tRNA = pseudouridine(55) in tRNA</text>
        <dbReference type="Rhea" id="RHEA:42532"/>
        <dbReference type="Rhea" id="RHEA-COMP:10101"/>
        <dbReference type="Rhea" id="RHEA-COMP:10102"/>
        <dbReference type="ChEBI" id="CHEBI:65314"/>
        <dbReference type="ChEBI" id="CHEBI:65315"/>
        <dbReference type="EC" id="5.4.99.25"/>
    </reaction>
</comment>
<keyword evidence="4 5" id="KW-0413">Isomerase</keyword>
<keyword evidence="3 5" id="KW-0819">tRNA processing</keyword>
<evidence type="ECO:0000256" key="3">
    <source>
        <dbReference type="ARBA" id="ARBA00022694"/>
    </source>
</evidence>